<dbReference type="SUPFAM" id="SSF53098">
    <property type="entry name" value="Ribonuclease H-like"/>
    <property type="match status" value="1"/>
</dbReference>
<dbReference type="InterPro" id="IPR008906">
    <property type="entry name" value="HATC_C_dom"/>
</dbReference>
<feature type="domain" description="HAT C-terminal dimerisation" evidence="1">
    <location>
        <begin position="300"/>
        <end position="358"/>
    </location>
</feature>
<dbReference type="PANTHER" id="PTHR45749:SF37">
    <property type="entry name" value="OS05G0311600 PROTEIN"/>
    <property type="match status" value="1"/>
</dbReference>
<reference evidence="2 3" key="1">
    <citation type="journal article" date="2024" name="BMC Genomics">
        <title>Genome assembly of redclaw crayfish (Cherax quadricarinatus) provides insights into its immune adaptation and hypoxia tolerance.</title>
        <authorList>
            <person name="Liu Z."/>
            <person name="Zheng J."/>
            <person name="Li H."/>
            <person name="Fang K."/>
            <person name="Wang S."/>
            <person name="He J."/>
            <person name="Zhou D."/>
            <person name="Weng S."/>
            <person name="Chi M."/>
            <person name="Gu Z."/>
            <person name="He J."/>
            <person name="Li F."/>
            <person name="Wang M."/>
        </authorList>
    </citation>
    <scope>NUCLEOTIDE SEQUENCE [LARGE SCALE GENOMIC DNA]</scope>
    <source>
        <strain evidence="2">ZL_2023a</strain>
    </source>
</reference>
<comment type="caution">
    <text evidence="2">The sequence shown here is derived from an EMBL/GenBank/DDBJ whole genome shotgun (WGS) entry which is preliminary data.</text>
</comment>
<accession>A0AAW0VT09</accession>
<proteinExistence type="predicted"/>
<evidence type="ECO:0000313" key="2">
    <source>
        <dbReference type="EMBL" id="KAK8720207.1"/>
    </source>
</evidence>
<dbReference type="AlphaFoldDB" id="A0AAW0VT09"/>
<dbReference type="PANTHER" id="PTHR45749">
    <property type="match status" value="1"/>
</dbReference>
<gene>
    <name evidence="2" type="ORF">OTU49_013510</name>
</gene>
<sequence>TYDGAAVLSGVNKGVQTKVREVYTNAHFIHCYAHQLNLILQQVTSQNTNVRIFFNSLSGIPAFFSKSPQRMTALENTAGSRIPRPSATRWNFKSRTVNAVQEMKDALIECCTILEASNSRDTGSAAAGIKRILSDPEFQFWLEFFSKVMHHVDIMFSQLQSRNINAVETNASLTAFASSVQKLRDECDASTMPSEPKRRKFNTNKAVAAKEVCDVILLQCRMRFSFTNHLEASQLLLASNFSTYTENFPSDALEHAVAAYPMLKKDKLRTELSVLYSRVDFCKSEKLIALLEMINDNHLQSTFSETVKLLKILITTPMTTAEADRCFSTLKRINKFLCSTMVNEKLTALAMISIENMMITEMKDFNEKVINHFATSKNRHSDFVFK</sequence>
<evidence type="ECO:0000313" key="3">
    <source>
        <dbReference type="Proteomes" id="UP001445076"/>
    </source>
</evidence>
<dbReference type="EMBL" id="JARKIK010000726">
    <property type="protein sequence ID" value="KAK8720207.1"/>
    <property type="molecule type" value="Genomic_DNA"/>
</dbReference>
<evidence type="ECO:0000259" key="1">
    <source>
        <dbReference type="Pfam" id="PF05699"/>
    </source>
</evidence>
<dbReference type="InterPro" id="IPR012337">
    <property type="entry name" value="RNaseH-like_sf"/>
</dbReference>
<dbReference type="Proteomes" id="UP001445076">
    <property type="component" value="Unassembled WGS sequence"/>
</dbReference>
<organism evidence="2 3">
    <name type="scientific">Cherax quadricarinatus</name>
    <name type="common">Australian red claw crayfish</name>
    <dbReference type="NCBI Taxonomy" id="27406"/>
    <lineage>
        <taxon>Eukaryota</taxon>
        <taxon>Metazoa</taxon>
        <taxon>Ecdysozoa</taxon>
        <taxon>Arthropoda</taxon>
        <taxon>Crustacea</taxon>
        <taxon>Multicrustacea</taxon>
        <taxon>Malacostraca</taxon>
        <taxon>Eumalacostraca</taxon>
        <taxon>Eucarida</taxon>
        <taxon>Decapoda</taxon>
        <taxon>Pleocyemata</taxon>
        <taxon>Astacidea</taxon>
        <taxon>Parastacoidea</taxon>
        <taxon>Parastacidae</taxon>
        <taxon>Cherax</taxon>
    </lineage>
</organism>
<feature type="non-terminal residue" evidence="2">
    <location>
        <position position="1"/>
    </location>
</feature>
<protein>
    <recommendedName>
        <fullName evidence="1">HAT C-terminal dimerisation domain-containing protein</fullName>
    </recommendedName>
</protein>
<dbReference type="GO" id="GO:0046983">
    <property type="term" value="F:protein dimerization activity"/>
    <property type="evidence" value="ECO:0007669"/>
    <property type="project" value="InterPro"/>
</dbReference>
<keyword evidence="3" id="KW-1185">Reference proteome</keyword>
<name>A0AAW0VT09_CHEQU</name>
<dbReference type="Pfam" id="PF05699">
    <property type="entry name" value="Dimer_Tnp_hAT"/>
    <property type="match status" value="1"/>
</dbReference>